<gene>
    <name evidence="1" type="ORF">A2619_01190</name>
</gene>
<reference evidence="1 2" key="1">
    <citation type="journal article" date="2016" name="Nat. Commun.">
        <title>Thousands of microbial genomes shed light on interconnected biogeochemical processes in an aquifer system.</title>
        <authorList>
            <person name="Anantharaman K."/>
            <person name="Brown C.T."/>
            <person name="Hug L.A."/>
            <person name="Sharon I."/>
            <person name="Castelle C.J."/>
            <person name="Probst A.J."/>
            <person name="Thomas B.C."/>
            <person name="Singh A."/>
            <person name="Wilkins M.J."/>
            <person name="Karaoz U."/>
            <person name="Brodie E.L."/>
            <person name="Williams K.H."/>
            <person name="Hubbard S.S."/>
            <person name="Banfield J.F."/>
        </authorList>
    </citation>
    <scope>NUCLEOTIDE SEQUENCE [LARGE SCALE GENOMIC DNA]</scope>
</reference>
<name>A0A1F4X674_UNCKA</name>
<evidence type="ECO:0000313" key="2">
    <source>
        <dbReference type="Proteomes" id="UP000176815"/>
    </source>
</evidence>
<dbReference type="Proteomes" id="UP000176815">
    <property type="component" value="Unassembled WGS sequence"/>
</dbReference>
<evidence type="ECO:0000313" key="1">
    <source>
        <dbReference type="EMBL" id="OGC77200.1"/>
    </source>
</evidence>
<organism evidence="1 2">
    <name type="scientific">candidate division WWE3 bacterium RIFOXYD1_FULL_39_9</name>
    <dbReference type="NCBI Taxonomy" id="1802649"/>
    <lineage>
        <taxon>Bacteria</taxon>
        <taxon>Katanobacteria</taxon>
    </lineage>
</organism>
<proteinExistence type="predicted"/>
<evidence type="ECO:0008006" key="3">
    <source>
        <dbReference type="Google" id="ProtNLM"/>
    </source>
</evidence>
<accession>A0A1F4X674</accession>
<dbReference type="PANTHER" id="PTHR34817">
    <property type="entry name" value="NUCLEOTIDYLTRANSFERASE"/>
    <property type="match status" value="1"/>
</dbReference>
<dbReference type="AlphaFoldDB" id="A0A1F4X674"/>
<comment type="caution">
    <text evidence="1">The sequence shown here is derived from an EMBL/GenBank/DDBJ whole genome shotgun (WGS) entry which is preliminary data.</text>
</comment>
<dbReference type="EMBL" id="MEWG01000025">
    <property type="protein sequence ID" value="OGC77200.1"/>
    <property type="molecule type" value="Genomic_DNA"/>
</dbReference>
<sequence>MPFGSHLYGTNTEQSDADYKGVFIPTEEEILTGKIPKHLRYNSKENKRDKNTSKDIDIEMYSLHYFLELASKGETIGIDMLHCPEPFSIITSTEWQYLRKHRAEFYTKNLQAFVGYCRRQAAKYGIKGSRLSAAKRVADFLWDSVHSDKIDTTRLKHVWEHLPTGEHIHFIDKNEITPFRMYQVCGKYFLETVSIKEVYLSLRKFYDEYGHRAKLAEQNQGIDWKAISHALRAANQLLQIYTIGDIVYPLHCAQYLKDVKQGKLDYQSDVAPTLEEIMNKVEKLSELCTLPEKINRKRWEGWLCDTIKKYLT</sequence>
<dbReference type="InterPro" id="IPR018775">
    <property type="entry name" value="RlaP"/>
</dbReference>
<dbReference type="Pfam" id="PF10127">
    <property type="entry name" value="RlaP"/>
    <property type="match status" value="1"/>
</dbReference>
<dbReference type="PANTHER" id="PTHR34817:SF1">
    <property type="entry name" value="NUCLEOTIDYLTRANSFERASE"/>
    <property type="match status" value="1"/>
</dbReference>
<protein>
    <recommendedName>
        <fullName evidence="3">Nucleotidyltransferase</fullName>
    </recommendedName>
</protein>